<dbReference type="STRING" id="1471761.B0W44_08240"/>
<evidence type="ECO:0000256" key="3">
    <source>
        <dbReference type="ARBA" id="ARBA00023136"/>
    </source>
</evidence>
<dbReference type="KEGG" id="ntr:B0W44_08240"/>
<reference evidence="7 8" key="1">
    <citation type="journal article" date="2015" name="Int. J. Syst. Evol. Microbiol.">
        <title>Novibacillus thermophilus gen. nov., sp. nov., a Gram-staining-negative and moderately thermophilic member of the family Thermoactinomycetaceae.</title>
        <authorList>
            <person name="Yang G."/>
            <person name="Chen J."/>
            <person name="Zhou S."/>
        </authorList>
    </citation>
    <scope>NUCLEOTIDE SEQUENCE [LARGE SCALE GENOMIC DNA]</scope>
    <source>
        <strain evidence="7 8">SG-1</strain>
    </source>
</reference>
<dbReference type="InterPro" id="IPR050490">
    <property type="entry name" value="Bact_solute-bd_prot1"/>
</dbReference>
<evidence type="ECO:0000313" key="8">
    <source>
        <dbReference type="Proteomes" id="UP000188603"/>
    </source>
</evidence>
<dbReference type="PROSITE" id="PS51257">
    <property type="entry name" value="PROKAR_LIPOPROTEIN"/>
    <property type="match status" value="1"/>
</dbReference>
<feature type="chain" id="PRO_5012437150" description="ABC transporter substrate-binding protein" evidence="6">
    <location>
        <begin position="25"/>
        <end position="437"/>
    </location>
</feature>
<dbReference type="PANTHER" id="PTHR43649">
    <property type="entry name" value="ARABINOSE-BINDING PROTEIN-RELATED"/>
    <property type="match status" value="1"/>
</dbReference>
<name>A0A1U9K6Y5_9BACL</name>
<evidence type="ECO:0008006" key="9">
    <source>
        <dbReference type="Google" id="ProtNLM"/>
    </source>
</evidence>
<keyword evidence="2 6" id="KW-0732">Signal</keyword>
<accession>A0A1U9K6Y5</accession>
<dbReference type="InterPro" id="IPR006059">
    <property type="entry name" value="SBP"/>
</dbReference>
<evidence type="ECO:0000313" key="7">
    <source>
        <dbReference type="EMBL" id="AQS55780.1"/>
    </source>
</evidence>
<evidence type="ECO:0000256" key="2">
    <source>
        <dbReference type="ARBA" id="ARBA00022729"/>
    </source>
</evidence>
<dbReference type="Pfam" id="PF01547">
    <property type="entry name" value="SBP_bac_1"/>
    <property type="match status" value="1"/>
</dbReference>
<feature type="signal peptide" evidence="6">
    <location>
        <begin position="1"/>
        <end position="24"/>
    </location>
</feature>
<dbReference type="CDD" id="cd13585">
    <property type="entry name" value="PBP2_TMBP_like"/>
    <property type="match status" value="1"/>
</dbReference>
<organism evidence="7 8">
    <name type="scientific">Novibacillus thermophilus</name>
    <dbReference type="NCBI Taxonomy" id="1471761"/>
    <lineage>
        <taxon>Bacteria</taxon>
        <taxon>Bacillati</taxon>
        <taxon>Bacillota</taxon>
        <taxon>Bacilli</taxon>
        <taxon>Bacillales</taxon>
        <taxon>Thermoactinomycetaceae</taxon>
        <taxon>Novibacillus</taxon>
    </lineage>
</organism>
<keyword evidence="8" id="KW-1185">Reference proteome</keyword>
<evidence type="ECO:0000256" key="1">
    <source>
        <dbReference type="ARBA" id="ARBA00022475"/>
    </source>
</evidence>
<dbReference type="EMBL" id="CP019699">
    <property type="protein sequence ID" value="AQS55780.1"/>
    <property type="molecule type" value="Genomic_DNA"/>
</dbReference>
<keyword evidence="4" id="KW-0564">Palmitate</keyword>
<sequence length="437" mass="48647">MKKILGFLLVVSLFFLMTACSSDSHEVNEQDNEKQSNGEEISGEITVMGWGGGEELQARKDATKIFQKMYPDVKVDEIWLPADSIDEKLDAALAAGDAADVIMLSPDWKALRAKWFEDLTPYFEKNKIDESLFTPGADDGYVLQDGKREGMPTTQSCFLIAYNKEIFDEAGVPYPTNDWTWDDFAEIAKLVSSGSGADRTYAIVSHWILNSFAPYLYGGTPYNEDWTTQTIDSPETIKALKLIEELIKAEAIPDDAASKSIPMDAMFVTGRAAMYPLGLFEAGEIAKKVGDSFEWGVVLPPKDPNGKHTNIKFQTGWAMNKDSKNKEAAWAYIETVSLNKEVNDIYAKVGIPALKESAETTFAEMTIPNTDIKQTEYLNGLEDAVTFPWGGSIQKAADIFFQLMDEIKTHKSTAKDAVEKYAPKMQDALDDIHERSH</sequence>
<dbReference type="AlphaFoldDB" id="A0A1U9K6Y5"/>
<evidence type="ECO:0000256" key="4">
    <source>
        <dbReference type="ARBA" id="ARBA00023139"/>
    </source>
</evidence>
<keyword evidence="3" id="KW-0472">Membrane</keyword>
<dbReference type="Proteomes" id="UP000188603">
    <property type="component" value="Chromosome"/>
</dbReference>
<evidence type="ECO:0000256" key="5">
    <source>
        <dbReference type="ARBA" id="ARBA00023288"/>
    </source>
</evidence>
<protein>
    <recommendedName>
        <fullName evidence="9">ABC transporter substrate-binding protein</fullName>
    </recommendedName>
</protein>
<dbReference type="RefSeq" id="WP_169835487.1">
    <property type="nucleotide sequence ID" value="NZ_CP019699.1"/>
</dbReference>
<gene>
    <name evidence="7" type="ORF">B0W44_08240</name>
</gene>
<dbReference type="PANTHER" id="PTHR43649:SF33">
    <property type="entry name" value="POLYGALACTURONAN_RHAMNOGALACTURONAN-BINDING PROTEIN YTCQ"/>
    <property type="match status" value="1"/>
</dbReference>
<proteinExistence type="predicted"/>
<evidence type="ECO:0000256" key="6">
    <source>
        <dbReference type="SAM" id="SignalP"/>
    </source>
</evidence>
<keyword evidence="5" id="KW-0449">Lipoprotein</keyword>
<dbReference type="Gene3D" id="3.40.190.10">
    <property type="entry name" value="Periplasmic binding protein-like II"/>
    <property type="match status" value="1"/>
</dbReference>
<dbReference type="SUPFAM" id="SSF53850">
    <property type="entry name" value="Periplasmic binding protein-like II"/>
    <property type="match status" value="1"/>
</dbReference>
<keyword evidence="1" id="KW-1003">Cell membrane</keyword>